<protein>
    <submittedName>
        <fullName evidence="1">Uncharacterized protein</fullName>
    </submittedName>
</protein>
<dbReference type="Proteomes" id="UP000315295">
    <property type="component" value="Unassembled WGS sequence"/>
</dbReference>
<proteinExistence type="predicted"/>
<dbReference type="EMBL" id="VIEB01000098">
    <property type="protein sequence ID" value="TQE06737.1"/>
    <property type="molecule type" value="Genomic_DNA"/>
</dbReference>
<reference evidence="1 2" key="1">
    <citation type="journal article" date="2019" name="G3 (Bethesda)">
        <title>Sequencing of a Wild Apple (Malus baccata) Genome Unravels the Differences Between Cultivated and Wild Apple Species Regarding Disease Resistance and Cold Tolerance.</title>
        <authorList>
            <person name="Chen X."/>
        </authorList>
    </citation>
    <scope>NUCLEOTIDE SEQUENCE [LARGE SCALE GENOMIC DNA]</scope>
    <source>
        <strain evidence="2">cv. Shandingzi</strain>
        <tissue evidence="1">Leaves</tissue>
    </source>
</reference>
<keyword evidence="2" id="KW-1185">Reference proteome</keyword>
<evidence type="ECO:0000313" key="1">
    <source>
        <dbReference type="EMBL" id="TQE06737.1"/>
    </source>
</evidence>
<comment type="caution">
    <text evidence="1">The sequence shown here is derived from an EMBL/GenBank/DDBJ whole genome shotgun (WGS) entry which is preliminary data.</text>
</comment>
<dbReference type="STRING" id="106549.A0A540N6R1"/>
<organism evidence="1 2">
    <name type="scientific">Malus baccata</name>
    <name type="common">Siberian crab apple</name>
    <name type="synonym">Pyrus baccata</name>
    <dbReference type="NCBI Taxonomy" id="106549"/>
    <lineage>
        <taxon>Eukaryota</taxon>
        <taxon>Viridiplantae</taxon>
        <taxon>Streptophyta</taxon>
        <taxon>Embryophyta</taxon>
        <taxon>Tracheophyta</taxon>
        <taxon>Spermatophyta</taxon>
        <taxon>Magnoliopsida</taxon>
        <taxon>eudicotyledons</taxon>
        <taxon>Gunneridae</taxon>
        <taxon>Pentapetalae</taxon>
        <taxon>rosids</taxon>
        <taxon>fabids</taxon>
        <taxon>Rosales</taxon>
        <taxon>Rosaceae</taxon>
        <taxon>Amygdaloideae</taxon>
        <taxon>Maleae</taxon>
        <taxon>Malus</taxon>
    </lineage>
</organism>
<name>A0A540N6R1_MALBA</name>
<evidence type="ECO:0000313" key="2">
    <source>
        <dbReference type="Proteomes" id="UP000315295"/>
    </source>
</evidence>
<dbReference type="AlphaFoldDB" id="A0A540N6R1"/>
<accession>A0A540N6R1</accession>
<sequence length="101" mass="11759">MHLMEIEIDSEFYRHGVFWLYMENKGLHITYVALNLMDGHGQPDDLLYIVPFTRYLFDFGTHARGYQTSVDKRTGEAMPERPSAALLSINETRKQSNFVTD</sequence>
<gene>
    <name evidence="1" type="ORF">C1H46_007606</name>
</gene>